<dbReference type="InterPro" id="IPR011856">
    <property type="entry name" value="tRNA_endonuc-like_dom_sf"/>
</dbReference>
<dbReference type="KEGG" id="mear:Mpt1_c02120"/>
<dbReference type="OrthoDB" id="52801at2157"/>
<dbReference type="STRING" id="1577791.Mpt1_c02120"/>
<dbReference type="InterPro" id="IPR002732">
    <property type="entry name" value="Hjc"/>
</dbReference>
<accession>A0A0A7LCX1</accession>
<comment type="catalytic activity">
    <reaction evidence="1">
        <text>Endonucleolytic cleavage at a junction such as a reciprocal single-stranded crossover between two homologous DNA duplexes (Holliday junction).</text>
        <dbReference type="EC" id="3.1.21.10"/>
    </reaction>
</comment>
<evidence type="ECO:0000313" key="2">
    <source>
        <dbReference type="EMBL" id="AIZ56112.1"/>
    </source>
</evidence>
<dbReference type="SUPFAM" id="SSF52980">
    <property type="entry name" value="Restriction endonuclease-like"/>
    <property type="match status" value="1"/>
</dbReference>
<evidence type="ECO:0000256" key="1">
    <source>
        <dbReference type="ARBA" id="ARBA00029354"/>
    </source>
</evidence>
<organism evidence="2 3">
    <name type="scientific">Candidatus Methanoplasma termitum</name>
    <dbReference type="NCBI Taxonomy" id="1577791"/>
    <lineage>
        <taxon>Archaea</taxon>
        <taxon>Methanobacteriati</taxon>
        <taxon>Thermoplasmatota</taxon>
        <taxon>Thermoplasmata</taxon>
        <taxon>Methanomassiliicoccales</taxon>
        <taxon>Methanomassiliicoccaceae</taxon>
        <taxon>Candidatus Methanoplasma</taxon>
    </lineage>
</organism>
<dbReference type="Proteomes" id="UP000030787">
    <property type="component" value="Chromosome"/>
</dbReference>
<dbReference type="InterPro" id="IPR011335">
    <property type="entry name" value="Restrct_endonuc-II-like"/>
</dbReference>
<evidence type="ECO:0000313" key="3">
    <source>
        <dbReference type="Proteomes" id="UP000030787"/>
    </source>
</evidence>
<keyword evidence="3" id="KW-1185">Reference proteome</keyword>
<name>A0A0A7LCX1_9ARCH</name>
<protein>
    <submittedName>
        <fullName evidence="2">Archaeal holliday junction resolvase (Hjc)</fullName>
    </submittedName>
</protein>
<dbReference type="HOGENOM" id="CLU_1536742_0_0_2"/>
<dbReference type="Pfam" id="PF01870">
    <property type="entry name" value="Hjc"/>
    <property type="match status" value="1"/>
</dbReference>
<gene>
    <name evidence="2" type="ORF">Mpt1_c02120</name>
</gene>
<proteinExistence type="predicted"/>
<dbReference type="AlphaFoldDB" id="A0A0A7LCX1"/>
<dbReference type="GeneID" id="24817885"/>
<dbReference type="EMBL" id="CP010070">
    <property type="protein sequence ID" value="AIZ56112.1"/>
    <property type="molecule type" value="Genomic_DNA"/>
</dbReference>
<dbReference type="Gene3D" id="3.40.1350.10">
    <property type="match status" value="1"/>
</dbReference>
<reference evidence="2 3" key="1">
    <citation type="journal article" date="2014" name="Appl. Environ. Microbiol.">
        <title>Comparative Genome Analysis of 'Candidatus Methanoplasma termitum' Indicates a New Mode of Energy Metabolism in the Seventh Order of Methanogens.</title>
        <authorList>
            <person name="Lang K."/>
            <person name="Schuldes J."/>
            <person name="Klingl A."/>
            <person name="Poehlein A."/>
            <person name="Daniel R."/>
            <person name="Brune A."/>
        </authorList>
    </citation>
    <scope>NUCLEOTIDE SEQUENCE [LARGE SCALE GENOMIC DNA]</scope>
    <source>
        <strain evidence="3">Mpt1</strain>
    </source>
</reference>
<dbReference type="GO" id="GO:0003676">
    <property type="term" value="F:nucleic acid binding"/>
    <property type="evidence" value="ECO:0007669"/>
    <property type="project" value="InterPro"/>
</dbReference>
<sequence length="189" mass="21617">MPSSTGSIYERELKYVLSGDKKTITQMIKTCDEDESISYKIMLEEPFLVVRAAGSLGVDLVAMRWDYSFPIEVKSSAEEIMHFSRNPRLTQQAAKMKNACHRSNLLPIYAFRLKSVRGDPWRIFTIPTGEEIKGKNENLRQMIPCMEVTGNGNYIMRWNEGMKLCDLISFMSRGHIFSAPADTGEIYEE</sequence>
<dbReference type="GO" id="GO:0008821">
    <property type="term" value="F:crossover junction DNA endonuclease activity"/>
    <property type="evidence" value="ECO:0007669"/>
    <property type="project" value="UniProtKB-EC"/>
</dbReference>
<dbReference type="RefSeq" id="WP_048111458.1">
    <property type="nucleotide sequence ID" value="NZ_CP010070.1"/>
</dbReference>